<evidence type="ECO:0000256" key="1">
    <source>
        <dbReference type="SAM" id="MobiDB-lite"/>
    </source>
</evidence>
<evidence type="ECO:0000313" key="4">
    <source>
        <dbReference type="Proteomes" id="UP000319160"/>
    </source>
</evidence>
<feature type="chain" id="PRO_5021709637" description="Extracellular membrane protein CFEM domain-containing protein" evidence="2">
    <location>
        <begin position="19"/>
        <end position="197"/>
    </location>
</feature>
<dbReference type="AlphaFoldDB" id="A0A553HXI9"/>
<comment type="caution">
    <text evidence="3">The sequence shown here is derived from an EMBL/GenBank/DDBJ whole genome shotgun (WGS) entry which is preliminary data.</text>
</comment>
<evidence type="ECO:0008006" key="5">
    <source>
        <dbReference type="Google" id="ProtNLM"/>
    </source>
</evidence>
<feature type="compositionally biased region" description="Low complexity" evidence="1">
    <location>
        <begin position="104"/>
        <end position="160"/>
    </location>
</feature>
<dbReference type="OrthoDB" id="4843554at2759"/>
<reference evidence="4" key="1">
    <citation type="submission" date="2019-06" db="EMBL/GenBank/DDBJ databases">
        <title>Draft genome sequence of the griseofulvin-producing fungus Xylaria cubensis strain G536.</title>
        <authorList>
            <person name="Mead M.E."/>
            <person name="Raja H.A."/>
            <person name="Steenwyk J.L."/>
            <person name="Knowles S.L."/>
            <person name="Oberlies N.H."/>
            <person name="Rokas A."/>
        </authorList>
    </citation>
    <scope>NUCLEOTIDE SEQUENCE [LARGE SCALE GENOMIC DNA]</scope>
    <source>
        <strain evidence="4">G536</strain>
    </source>
</reference>
<organism evidence="3 4">
    <name type="scientific">Xylaria flabelliformis</name>
    <dbReference type="NCBI Taxonomy" id="2512241"/>
    <lineage>
        <taxon>Eukaryota</taxon>
        <taxon>Fungi</taxon>
        <taxon>Dikarya</taxon>
        <taxon>Ascomycota</taxon>
        <taxon>Pezizomycotina</taxon>
        <taxon>Sordariomycetes</taxon>
        <taxon>Xylariomycetidae</taxon>
        <taxon>Xylariales</taxon>
        <taxon>Xylariaceae</taxon>
        <taxon>Xylaria</taxon>
    </lineage>
</organism>
<dbReference type="Proteomes" id="UP000319160">
    <property type="component" value="Unassembled WGS sequence"/>
</dbReference>
<gene>
    <name evidence="3" type="ORF">FHL15_006342</name>
</gene>
<keyword evidence="2" id="KW-0732">Signal</keyword>
<dbReference type="STRING" id="2512241.A0A553HXI9"/>
<sequence length="197" mass="20293">MQTRVLTAIFLLAAFGTAQDVDLDDFPRACQQACQDITRLSDDCDRNTSGDAADRDCVCNADNAQQQANSCAACVKANIRNGNNDDDDLRDLFRACGWNYADVSPTSSSDTASSTQSNNDTSSTSGVITTTQTFPATTTTGTSSGTPTTETIPATTVTSTGPASPAQTENPDNAGSSLSVGFGFVAAGLLAALPVVL</sequence>
<feature type="signal peptide" evidence="2">
    <location>
        <begin position="1"/>
        <end position="18"/>
    </location>
</feature>
<dbReference type="EMBL" id="VFLP01000034">
    <property type="protein sequence ID" value="TRX92668.1"/>
    <property type="molecule type" value="Genomic_DNA"/>
</dbReference>
<evidence type="ECO:0000313" key="3">
    <source>
        <dbReference type="EMBL" id="TRX92668.1"/>
    </source>
</evidence>
<protein>
    <recommendedName>
        <fullName evidence="5">Extracellular membrane protein CFEM domain-containing protein</fullName>
    </recommendedName>
</protein>
<accession>A0A553HXI9</accession>
<feature type="compositionally biased region" description="Polar residues" evidence="1">
    <location>
        <begin position="161"/>
        <end position="174"/>
    </location>
</feature>
<name>A0A553HXI9_9PEZI</name>
<keyword evidence="4" id="KW-1185">Reference proteome</keyword>
<feature type="region of interest" description="Disordered" evidence="1">
    <location>
        <begin position="104"/>
        <end position="174"/>
    </location>
</feature>
<evidence type="ECO:0000256" key="2">
    <source>
        <dbReference type="SAM" id="SignalP"/>
    </source>
</evidence>
<proteinExistence type="predicted"/>